<dbReference type="NCBIfam" id="NF008239">
    <property type="entry name" value="PRK11013.1"/>
    <property type="match status" value="1"/>
</dbReference>
<dbReference type="GO" id="GO:0010628">
    <property type="term" value="P:positive regulation of gene expression"/>
    <property type="evidence" value="ECO:0007669"/>
    <property type="project" value="TreeGrafter"/>
</dbReference>
<feature type="domain" description="HTH lysR-type" evidence="5">
    <location>
        <begin position="3"/>
        <end position="60"/>
    </location>
</feature>
<accession>A0AAU8LN05</accession>
<dbReference type="SUPFAM" id="SSF53850">
    <property type="entry name" value="Periplasmic binding protein-like II"/>
    <property type="match status" value="1"/>
</dbReference>
<dbReference type="GO" id="GO:0009089">
    <property type="term" value="P:lysine biosynthetic process via diaminopimelate"/>
    <property type="evidence" value="ECO:0007669"/>
    <property type="project" value="TreeGrafter"/>
</dbReference>
<dbReference type="Pfam" id="PF03466">
    <property type="entry name" value="LysR_substrate"/>
    <property type="match status" value="1"/>
</dbReference>
<dbReference type="Pfam" id="PF00126">
    <property type="entry name" value="HTH_1"/>
    <property type="match status" value="1"/>
</dbReference>
<dbReference type="PANTHER" id="PTHR30427">
    <property type="entry name" value="TRANSCRIPTIONAL ACTIVATOR PROTEIN LYSR"/>
    <property type="match status" value="1"/>
</dbReference>
<proteinExistence type="inferred from homology"/>
<evidence type="ECO:0000256" key="3">
    <source>
        <dbReference type="ARBA" id="ARBA00023125"/>
    </source>
</evidence>
<evidence type="ECO:0000256" key="2">
    <source>
        <dbReference type="ARBA" id="ARBA00023015"/>
    </source>
</evidence>
<dbReference type="EMBL" id="CP159362">
    <property type="protein sequence ID" value="XCN69598.1"/>
    <property type="molecule type" value="Genomic_DNA"/>
</dbReference>
<keyword evidence="2" id="KW-0805">Transcription regulation</keyword>
<dbReference type="Gene3D" id="3.40.190.290">
    <property type="match status" value="1"/>
</dbReference>
<dbReference type="RefSeq" id="WP_024694926.1">
    <property type="nucleotide sequence ID" value="NZ_CP159362.1"/>
</dbReference>
<name>A0AAU8LN05_PSESX</name>
<keyword evidence="4" id="KW-0804">Transcription</keyword>
<dbReference type="GO" id="GO:0043565">
    <property type="term" value="F:sequence-specific DNA binding"/>
    <property type="evidence" value="ECO:0007669"/>
    <property type="project" value="TreeGrafter"/>
</dbReference>
<dbReference type="InterPro" id="IPR036388">
    <property type="entry name" value="WH-like_DNA-bd_sf"/>
</dbReference>
<evidence type="ECO:0000259" key="5">
    <source>
        <dbReference type="PROSITE" id="PS50931"/>
    </source>
</evidence>
<evidence type="ECO:0000256" key="4">
    <source>
        <dbReference type="ARBA" id="ARBA00023163"/>
    </source>
</evidence>
<dbReference type="PROSITE" id="PS50931">
    <property type="entry name" value="HTH_LYSR"/>
    <property type="match status" value="1"/>
</dbReference>
<evidence type="ECO:0000313" key="6">
    <source>
        <dbReference type="EMBL" id="XCN69598.1"/>
    </source>
</evidence>
<dbReference type="InterPro" id="IPR036390">
    <property type="entry name" value="WH_DNA-bd_sf"/>
</dbReference>
<reference evidence="6" key="1">
    <citation type="journal article" date="2014" name="Genome Announc.">
        <title>Draft Genome Sequences of a Phylogenetically Diverse Suite of Pseudomonas syringae Strains from Multiple Source Populations.</title>
        <authorList>
            <person name="Baltrus D.A."/>
            <person name="Yourstone S."/>
            <person name="Lind A."/>
            <person name="Guilbaud C."/>
            <person name="Sands D.C."/>
            <person name="Jones C.D."/>
            <person name="Morris C.E."/>
            <person name="Dangl J.L."/>
        </authorList>
    </citation>
    <scope>NUCLEOTIDE SEQUENCE</scope>
    <source>
        <strain evidence="6">CC1417</strain>
    </source>
</reference>
<dbReference type="AlphaFoldDB" id="A0AAU8LN05"/>
<gene>
    <name evidence="6" type="ORF">N011_10055</name>
</gene>
<dbReference type="Gene3D" id="1.10.10.10">
    <property type="entry name" value="Winged helix-like DNA-binding domain superfamily/Winged helix DNA-binding domain"/>
    <property type="match status" value="1"/>
</dbReference>
<protein>
    <submittedName>
        <fullName evidence="6">LysR family transcriptional regulator</fullName>
    </submittedName>
</protein>
<reference evidence="6" key="2">
    <citation type="submission" date="2024-07" db="EMBL/GenBank/DDBJ databases">
        <title>A complete genome sequence for Pseudomonas syringae CC1417.</title>
        <authorList>
            <person name="Baltrus D.A."/>
        </authorList>
    </citation>
    <scope>NUCLEOTIDE SEQUENCE</scope>
    <source>
        <strain evidence="6">CC1417</strain>
    </source>
</reference>
<organism evidence="6">
    <name type="scientific">Pseudomonas syringae CC1417</name>
    <dbReference type="NCBI Taxonomy" id="1357272"/>
    <lineage>
        <taxon>Bacteria</taxon>
        <taxon>Pseudomonadati</taxon>
        <taxon>Pseudomonadota</taxon>
        <taxon>Gammaproteobacteria</taxon>
        <taxon>Pseudomonadales</taxon>
        <taxon>Pseudomonadaceae</taxon>
        <taxon>Pseudomonas</taxon>
        <taxon>Pseudomonas syringae</taxon>
    </lineage>
</organism>
<dbReference type="InterPro" id="IPR005119">
    <property type="entry name" value="LysR_subst-bd"/>
</dbReference>
<sequence length="308" mass="33526">MKVSLRHVEIFKAVMAAGSITGAADALGTSQPTISRDLSSFERSMGMQLFERTKGRLKPTRQGLALHNEIIKTYDGLARIGLAAAEIKQGLYEKVAVVSLPILSQTLLPGSISTFLLDYPELSFSLTTHDSPLLEESLSSQSHDLGLIEGSRAPMGTTAEPLLRLDEVCILPPLHPLCHQAVIDPASLADYTFVHLAPNDPYRHQLDNLFCTHGINRGQVLEVDNSATICQMVLHGVGVSIINPLAAHVYASQGLQVRRLSASIPFTVSIVRPSQRATSHIIESFIDCIRTTSKELSCVMKELQSVTH</sequence>
<dbReference type="InterPro" id="IPR000847">
    <property type="entry name" value="LysR_HTH_N"/>
</dbReference>
<dbReference type="PRINTS" id="PR00039">
    <property type="entry name" value="HTHLYSR"/>
</dbReference>
<dbReference type="GO" id="GO:0003700">
    <property type="term" value="F:DNA-binding transcription factor activity"/>
    <property type="evidence" value="ECO:0007669"/>
    <property type="project" value="InterPro"/>
</dbReference>
<dbReference type="SUPFAM" id="SSF46785">
    <property type="entry name" value="Winged helix' DNA-binding domain"/>
    <property type="match status" value="1"/>
</dbReference>
<keyword evidence="3" id="KW-0238">DNA-binding</keyword>
<evidence type="ECO:0000256" key="1">
    <source>
        <dbReference type="ARBA" id="ARBA00009437"/>
    </source>
</evidence>
<comment type="similarity">
    <text evidence="1">Belongs to the LysR transcriptional regulatory family.</text>
</comment>
<dbReference type="PANTHER" id="PTHR30427:SF1">
    <property type="entry name" value="TRANSCRIPTIONAL ACTIVATOR PROTEIN LYSR"/>
    <property type="match status" value="1"/>
</dbReference>